<dbReference type="SUPFAM" id="SSF53448">
    <property type="entry name" value="Nucleotide-diphospho-sugar transferases"/>
    <property type="match status" value="1"/>
</dbReference>
<name>A0A4Q5L9U4_9BACT</name>
<dbReference type="EMBL" id="SEWE01000031">
    <property type="protein sequence ID" value="RYU78338.1"/>
    <property type="molecule type" value="Genomic_DNA"/>
</dbReference>
<comment type="caution">
    <text evidence="1">The sequence shown here is derived from an EMBL/GenBank/DDBJ whole genome shotgun (WGS) entry which is preliminary data.</text>
</comment>
<dbReference type="InterPro" id="IPR029044">
    <property type="entry name" value="Nucleotide-diphossugar_trans"/>
</dbReference>
<evidence type="ECO:0000313" key="1">
    <source>
        <dbReference type="EMBL" id="RYU78338.1"/>
    </source>
</evidence>
<dbReference type="OrthoDB" id="9798250at2"/>
<dbReference type="PANTHER" id="PTHR36529:SF1">
    <property type="entry name" value="GLYCOSYLTRANSFERASE"/>
    <property type="match status" value="1"/>
</dbReference>
<gene>
    <name evidence="1" type="ORF">EWM57_14290</name>
</gene>
<dbReference type="PANTHER" id="PTHR36529">
    <property type="entry name" value="SLL1095 PROTEIN"/>
    <property type="match status" value="1"/>
</dbReference>
<evidence type="ECO:0000313" key="2">
    <source>
        <dbReference type="Proteomes" id="UP000294155"/>
    </source>
</evidence>
<dbReference type="Proteomes" id="UP000294155">
    <property type="component" value="Unassembled WGS sequence"/>
</dbReference>
<sequence>MPGGPTPPALTHPSPTVAILLFTRSAGDEAQHKQFVGGTPDRNAAVAAQLIRHAQATAARTGTTVVCLDSNRQRGATFGERLTGAMQQVFEQGYEQLLVIGNDCPQLDESLLRRAVATLQQGQAVLGPATDGGVYLLGVTRQQFEAAAWQALPWRTAQLGAALRQQLRHAGAAVELLPPLADVDNEQDLARALRQPLPRLLQRRLRRLRPVAPQLRPRRLSVPLDSARRALPRRGPPAS</sequence>
<proteinExistence type="predicted"/>
<organism evidence="1 2">
    <name type="scientific">Hymenobacter persicinus</name>
    <dbReference type="NCBI Taxonomy" id="2025506"/>
    <lineage>
        <taxon>Bacteria</taxon>
        <taxon>Pseudomonadati</taxon>
        <taxon>Bacteroidota</taxon>
        <taxon>Cytophagia</taxon>
        <taxon>Cytophagales</taxon>
        <taxon>Hymenobacteraceae</taxon>
        <taxon>Hymenobacter</taxon>
    </lineage>
</organism>
<accession>A0A4Q5L9U4</accession>
<reference evidence="1 2" key="1">
    <citation type="submission" date="2019-02" db="EMBL/GenBank/DDBJ databases">
        <title>Bacterial novel species isolated from soil.</title>
        <authorList>
            <person name="Jung H.-Y."/>
        </authorList>
    </citation>
    <scope>NUCLEOTIDE SEQUENCE [LARGE SCALE GENOMIC DNA]</scope>
    <source>
        <strain evidence="1 2">1-3-3-3</strain>
    </source>
</reference>
<protein>
    <submittedName>
        <fullName evidence="1">DUF2064 domain-containing protein</fullName>
    </submittedName>
</protein>
<dbReference type="InterPro" id="IPR018641">
    <property type="entry name" value="Trfase_1_rSAM/seldom-assoc"/>
</dbReference>
<dbReference type="Gene3D" id="3.90.550.10">
    <property type="entry name" value="Spore Coat Polysaccharide Biosynthesis Protein SpsA, Chain A"/>
    <property type="match status" value="1"/>
</dbReference>
<dbReference type="Pfam" id="PF09837">
    <property type="entry name" value="DUF2064"/>
    <property type="match status" value="1"/>
</dbReference>
<keyword evidence="2" id="KW-1185">Reference proteome</keyword>
<dbReference type="AlphaFoldDB" id="A0A4Q5L9U4"/>